<comment type="subcellular location">
    <subcellularLocation>
        <location evidence="1">Cell inner membrane</location>
    </subcellularLocation>
</comment>
<dbReference type="EMBL" id="LS483250">
    <property type="protein sequence ID" value="SQD79149.1"/>
    <property type="molecule type" value="Genomic_DNA"/>
</dbReference>
<dbReference type="AlphaFoldDB" id="A0A330LR56"/>
<reference evidence="12" key="1">
    <citation type="submission" date="2018-05" db="EMBL/GenBank/DDBJ databases">
        <authorList>
            <person name="Cea G.-C."/>
            <person name="William W."/>
        </authorList>
    </citation>
    <scope>NUCLEOTIDE SEQUENCE [LARGE SCALE GENOMIC DNA]</scope>
    <source>
        <strain evidence="12">DB21MT 5</strain>
    </source>
</reference>
<keyword evidence="9" id="KW-0472">Membrane</keyword>
<evidence type="ECO:0000256" key="6">
    <source>
        <dbReference type="ARBA" id="ARBA00022519"/>
    </source>
</evidence>
<keyword evidence="4" id="KW-0813">Transport</keyword>
<evidence type="ECO:0000256" key="1">
    <source>
        <dbReference type="ARBA" id="ARBA00004533"/>
    </source>
</evidence>
<evidence type="ECO:0000256" key="10">
    <source>
        <dbReference type="ARBA" id="ARBA00030772"/>
    </source>
</evidence>
<keyword evidence="6" id="KW-0997">Cell inner membrane</keyword>
<evidence type="ECO:0000256" key="2">
    <source>
        <dbReference type="ARBA" id="ARBA00007208"/>
    </source>
</evidence>
<keyword evidence="5" id="KW-1003">Cell membrane</keyword>
<name>A0A330LR56_9GAMM</name>
<dbReference type="Proteomes" id="UP000250163">
    <property type="component" value="Chromosome MORIYA"/>
</dbReference>
<accession>A0A330LR56</accession>
<keyword evidence="7" id="KW-0812">Transmembrane</keyword>
<dbReference type="RefSeq" id="WP_112715652.1">
    <property type="nucleotide sequence ID" value="NZ_LS483250.1"/>
</dbReference>
<dbReference type="OrthoDB" id="6118198at2"/>
<organism evidence="11 12">
    <name type="scientific">Moritella yayanosii</name>
    <dbReference type="NCBI Taxonomy" id="69539"/>
    <lineage>
        <taxon>Bacteria</taxon>
        <taxon>Pseudomonadati</taxon>
        <taxon>Pseudomonadota</taxon>
        <taxon>Gammaproteobacteria</taxon>
        <taxon>Alteromonadales</taxon>
        <taxon>Moritellaceae</taxon>
        <taxon>Moritella</taxon>
    </lineage>
</organism>
<dbReference type="GO" id="GO:0005886">
    <property type="term" value="C:plasma membrane"/>
    <property type="evidence" value="ECO:0007669"/>
    <property type="project" value="UniProtKB-SubCell"/>
</dbReference>
<comment type="similarity">
    <text evidence="2">Belongs to the GSP N family.</text>
</comment>
<dbReference type="KEGG" id="mya:MORIYA_2677"/>
<proteinExistence type="inferred from homology"/>
<evidence type="ECO:0000256" key="8">
    <source>
        <dbReference type="ARBA" id="ARBA00022927"/>
    </source>
</evidence>
<sequence length="251" mass="27181">MRNKLIGLCFVIVTYGFFLVGTLPATLALSYVSLPANVMITQVDGTVWQGEAKRISFNNIDVEDIRWDTSVLALLTGSAQVYVEFGRGKNSLRGRGELGYSSAGVYVQDFTATASSEWLVRASNVPLPVTTMGNVKLTIAEMRQGQPWCAQLDGQLNWSNAAIESLLGNVEIDSAVAILTCDNGAIVANIKQSSTQLKISGIAKLENNGKYSLSAVLVPSNELPQSIRSNLRYVGKENAKGEYKVHYAGRI</sequence>
<dbReference type="Pfam" id="PF01203">
    <property type="entry name" value="T2SSN"/>
    <property type="match status" value="1"/>
</dbReference>
<gene>
    <name evidence="11" type="ORF">MORIYA_2677</name>
</gene>
<dbReference type="GO" id="GO:0015628">
    <property type="term" value="P:protein secretion by the type II secretion system"/>
    <property type="evidence" value="ECO:0007669"/>
    <property type="project" value="InterPro"/>
</dbReference>
<keyword evidence="12" id="KW-1185">Reference proteome</keyword>
<evidence type="ECO:0000313" key="11">
    <source>
        <dbReference type="EMBL" id="SQD79149.1"/>
    </source>
</evidence>
<evidence type="ECO:0000256" key="7">
    <source>
        <dbReference type="ARBA" id="ARBA00022692"/>
    </source>
</evidence>
<evidence type="ECO:0000256" key="5">
    <source>
        <dbReference type="ARBA" id="ARBA00022475"/>
    </source>
</evidence>
<dbReference type="GO" id="GO:0015627">
    <property type="term" value="C:type II protein secretion system complex"/>
    <property type="evidence" value="ECO:0007669"/>
    <property type="project" value="InterPro"/>
</dbReference>
<keyword evidence="8" id="KW-0653">Protein transport</keyword>
<protein>
    <recommendedName>
        <fullName evidence="3">Type II secretion system protein N</fullName>
    </recommendedName>
    <alternativeName>
        <fullName evidence="10">General secretion pathway protein N</fullName>
    </alternativeName>
</protein>
<dbReference type="InterPro" id="IPR022792">
    <property type="entry name" value="T2SS_protein-GspN"/>
</dbReference>
<evidence type="ECO:0000256" key="4">
    <source>
        <dbReference type="ARBA" id="ARBA00022448"/>
    </source>
</evidence>
<evidence type="ECO:0000313" key="12">
    <source>
        <dbReference type="Proteomes" id="UP000250163"/>
    </source>
</evidence>
<evidence type="ECO:0000256" key="3">
    <source>
        <dbReference type="ARBA" id="ARBA00021563"/>
    </source>
</evidence>
<evidence type="ECO:0000256" key="9">
    <source>
        <dbReference type="ARBA" id="ARBA00023136"/>
    </source>
</evidence>